<organism evidence="3 4">
    <name type="scientific">Liquidambar formosana</name>
    <name type="common">Formosan gum</name>
    <dbReference type="NCBI Taxonomy" id="63359"/>
    <lineage>
        <taxon>Eukaryota</taxon>
        <taxon>Viridiplantae</taxon>
        <taxon>Streptophyta</taxon>
        <taxon>Embryophyta</taxon>
        <taxon>Tracheophyta</taxon>
        <taxon>Spermatophyta</taxon>
        <taxon>Magnoliopsida</taxon>
        <taxon>eudicotyledons</taxon>
        <taxon>Gunneridae</taxon>
        <taxon>Pentapetalae</taxon>
        <taxon>Saxifragales</taxon>
        <taxon>Altingiaceae</taxon>
        <taxon>Liquidambar</taxon>
    </lineage>
</organism>
<feature type="region of interest" description="Disordered" evidence="1">
    <location>
        <begin position="1"/>
        <end position="22"/>
    </location>
</feature>
<dbReference type="Proteomes" id="UP001415857">
    <property type="component" value="Unassembled WGS sequence"/>
</dbReference>
<sequence>MTMNSSPLSDEDSTGCSVDSSKFNRLSGGKAVFPRKESRKKSKSDGQKRELSFYDLLEQFVRQAQEDRMLSSVSRRLTLLCSSLSLYMIMYFILLCIMQTLN</sequence>
<evidence type="ECO:0000313" key="3">
    <source>
        <dbReference type="EMBL" id="KAK9285685.1"/>
    </source>
</evidence>
<protein>
    <submittedName>
        <fullName evidence="3">Uncharacterized protein</fullName>
    </submittedName>
</protein>
<keyword evidence="4" id="KW-1185">Reference proteome</keyword>
<evidence type="ECO:0000313" key="4">
    <source>
        <dbReference type="Proteomes" id="UP001415857"/>
    </source>
</evidence>
<dbReference type="EMBL" id="JBBPBK010000005">
    <property type="protein sequence ID" value="KAK9285685.1"/>
    <property type="molecule type" value="Genomic_DNA"/>
</dbReference>
<comment type="caution">
    <text evidence="3">The sequence shown here is derived from an EMBL/GenBank/DDBJ whole genome shotgun (WGS) entry which is preliminary data.</text>
</comment>
<gene>
    <name evidence="3" type="ORF">L1049_024884</name>
</gene>
<keyword evidence="2" id="KW-1133">Transmembrane helix</keyword>
<name>A0AAP0X5G0_LIQFO</name>
<proteinExistence type="predicted"/>
<reference evidence="3 4" key="1">
    <citation type="journal article" date="2024" name="Plant J.">
        <title>Genome sequences and population genomics reveal climatic adaptation and genomic divergence between two closely related sweetgum species.</title>
        <authorList>
            <person name="Xu W.Q."/>
            <person name="Ren C.Q."/>
            <person name="Zhang X.Y."/>
            <person name="Comes H.P."/>
            <person name="Liu X.H."/>
            <person name="Li Y.G."/>
            <person name="Kettle C.J."/>
            <person name="Jalonen R."/>
            <person name="Gaisberger H."/>
            <person name="Ma Y.Z."/>
            <person name="Qiu Y.X."/>
        </authorList>
    </citation>
    <scope>NUCLEOTIDE SEQUENCE [LARGE SCALE GENOMIC DNA]</scope>
    <source>
        <strain evidence="3">Hangzhou</strain>
    </source>
</reference>
<keyword evidence="2" id="KW-0472">Membrane</keyword>
<keyword evidence="2" id="KW-0812">Transmembrane</keyword>
<feature type="transmembrane region" description="Helical" evidence="2">
    <location>
        <begin position="77"/>
        <end position="101"/>
    </location>
</feature>
<evidence type="ECO:0000256" key="1">
    <source>
        <dbReference type="SAM" id="MobiDB-lite"/>
    </source>
</evidence>
<evidence type="ECO:0000256" key="2">
    <source>
        <dbReference type="SAM" id="Phobius"/>
    </source>
</evidence>
<accession>A0AAP0X5G0</accession>
<dbReference type="AlphaFoldDB" id="A0AAP0X5G0"/>